<dbReference type="Pfam" id="PF11191">
    <property type="entry name" value="DUF2782"/>
    <property type="match status" value="1"/>
</dbReference>
<dbReference type="Gene3D" id="2.20.130.30">
    <property type="entry name" value="Protein of unknown function DUF2782"/>
    <property type="match status" value="1"/>
</dbReference>
<dbReference type="Proteomes" id="UP000543030">
    <property type="component" value="Unassembled WGS sequence"/>
</dbReference>
<keyword evidence="4" id="KW-1185">Reference proteome</keyword>
<organism evidence="3 4">
    <name type="scientific">Silvimonas terrae</name>
    <dbReference type="NCBI Taxonomy" id="300266"/>
    <lineage>
        <taxon>Bacteria</taxon>
        <taxon>Pseudomonadati</taxon>
        <taxon>Pseudomonadota</taxon>
        <taxon>Betaproteobacteria</taxon>
        <taxon>Neisseriales</taxon>
        <taxon>Chitinibacteraceae</taxon>
        <taxon>Silvimonas</taxon>
    </lineage>
</organism>
<comment type="caution">
    <text evidence="3">The sequence shown here is derived from an EMBL/GenBank/DDBJ whole genome shotgun (WGS) entry which is preliminary data.</text>
</comment>
<dbReference type="RefSeq" id="WP_221303168.1">
    <property type="nucleotide sequence ID" value="NZ_JACHHN010000005.1"/>
</dbReference>
<evidence type="ECO:0000256" key="1">
    <source>
        <dbReference type="SAM" id="MobiDB-lite"/>
    </source>
</evidence>
<reference evidence="3 4" key="1">
    <citation type="submission" date="2020-08" db="EMBL/GenBank/DDBJ databases">
        <title>Genomic Encyclopedia of Type Strains, Phase IV (KMG-IV): sequencing the most valuable type-strain genomes for metagenomic binning, comparative biology and taxonomic classification.</title>
        <authorList>
            <person name="Goeker M."/>
        </authorList>
    </citation>
    <scope>NUCLEOTIDE SEQUENCE [LARGE SCALE GENOMIC DNA]</scope>
    <source>
        <strain evidence="3 4">DSM 18233</strain>
    </source>
</reference>
<feature type="region of interest" description="Disordered" evidence="1">
    <location>
        <begin position="19"/>
        <end position="55"/>
    </location>
</feature>
<dbReference type="EMBL" id="JACHHN010000005">
    <property type="protein sequence ID" value="MBB5191918.1"/>
    <property type="molecule type" value="Genomic_DNA"/>
</dbReference>
<evidence type="ECO:0000256" key="2">
    <source>
        <dbReference type="SAM" id="SignalP"/>
    </source>
</evidence>
<sequence length="113" mass="12353">MRMTSLLACLALVASMAHAATDNGKKEPDGPPPPPIPSTDSPAAPEPEVTVVQKQDATVTEYRMKGKLYMMRVVPKVGKPYYLVDKEGNGRFNEMPDLGGDNLAPPRWVLLEF</sequence>
<gene>
    <name evidence="3" type="ORF">HNQ50_002655</name>
</gene>
<feature type="chain" id="PRO_5032314602" description="DUF2782 domain-containing protein" evidence="2">
    <location>
        <begin position="20"/>
        <end position="113"/>
    </location>
</feature>
<protein>
    <recommendedName>
        <fullName evidence="5">DUF2782 domain-containing protein</fullName>
    </recommendedName>
</protein>
<proteinExistence type="predicted"/>
<dbReference type="AlphaFoldDB" id="A0A840RHC1"/>
<evidence type="ECO:0000313" key="3">
    <source>
        <dbReference type="EMBL" id="MBB5191918.1"/>
    </source>
</evidence>
<name>A0A840RHC1_9NEIS</name>
<feature type="signal peptide" evidence="2">
    <location>
        <begin position="1"/>
        <end position="19"/>
    </location>
</feature>
<evidence type="ECO:0000313" key="4">
    <source>
        <dbReference type="Proteomes" id="UP000543030"/>
    </source>
</evidence>
<keyword evidence="2" id="KW-0732">Signal</keyword>
<dbReference type="InterPro" id="IPR021357">
    <property type="entry name" value="DUF2782"/>
</dbReference>
<accession>A0A840RHC1</accession>
<evidence type="ECO:0008006" key="5">
    <source>
        <dbReference type="Google" id="ProtNLM"/>
    </source>
</evidence>